<protein>
    <submittedName>
        <fullName evidence="2">Uncharacterized protein</fullName>
    </submittedName>
</protein>
<evidence type="ECO:0000256" key="1">
    <source>
        <dbReference type="SAM" id="MobiDB-lite"/>
    </source>
</evidence>
<accession>A0A1I2CBQ3</accession>
<dbReference type="STRING" id="54.SAMN02745121_05033"/>
<sequence>MRAFGLFAALLLLVHCGPKLPEQDSGGSDSDATRATSGDEPPASTTTDTSGATATGPVTTGPDSSTTHDTTVGGECDGPAAAHQWTCRCTTVSGPWVPFNEACDKREDGAVEWAEWLCENYAGEEQTTGVETTGGTTADVVPDSTTTGDPTGSLGCACACEVTEICCDDSKP</sequence>
<keyword evidence="3" id="KW-1185">Reference proteome</keyword>
<proteinExistence type="predicted"/>
<evidence type="ECO:0000313" key="2">
    <source>
        <dbReference type="EMBL" id="SFE65632.1"/>
    </source>
</evidence>
<dbReference type="AlphaFoldDB" id="A0A1I2CBQ3"/>
<organism evidence="2 3">
    <name type="scientific">Nannocystis exedens</name>
    <dbReference type="NCBI Taxonomy" id="54"/>
    <lineage>
        <taxon>Bacteria</taxon>
        <taxon>Pseudomonadati</taxon>
        <taxon>Myxococcota</taxon>
        <taxon>Polyangia</taxon>
        <taxon>Nannocystales</taxon>
        <taxon>Nannocystaceae</taxon>
        <taxon>Nannocystis</taxon>
    </lineage>
</organism>
<dbReference type="RefSeq" id="WP_096326735.1">
    <property type="nucleotide sequence ID" value="NZ_FOMX01000017.1"/>
</dbReference>
<gene>
    <name evidence="2" type="ORF">SAMN02745121_05033</name>
</gene>
<feature type="compositionally biased region" description="Low complexity" evidence="1">
    <location>
        <begin position="41"/>
        <end position="62"/>
    </location>
</feature>
<dbReference type="Proteomes" id="UP000199400">
    <property type="component" value="Unassembled WGS sequence"/>
</dbReference>
<dbReference type="EMBL" id="FOMX01000017">
    <property type="protein sequence ID" value="SFE65632.1"/>
    <property type="molecule type" value="Genomic_DNA"/>
</dbReference>
<name>A0A1I2CBQ3_9BACT</name>
<feature type="compositionally biased region" description="Polar residues" evidence="1">
    <location>
        <begin position="25"/>
        <end position="36"/>
    </location>
</feature>
<feature type="region of interest" description="Disordered" evidence="1">
    <location>
        <begin position="21"/>
        <end position="73"/>
    </location>
</feature>
<evidence type="ECO:0000313" key="3">
    <source>
        <dbReference type="Proteomes" id="UP000199400"/>
    </source>
</evidence>
<reference evidence="3" key="1">
    <citation type="submission" date="2016-10" db="EMBL/GenBank/DDBJ databases">
        <authorList>
            <person name="Varghese N."/>
            <person name="Submissions S."/>
        </authorList>
    </citation>
    <scope>NUCLEOTIDE SEQUENCE [LARGE SCALE GENOMIC DNA]</scope>
    <source>
        <strain evidence="3">ATCC 25963</strain>
    </source>
</reference>